<keyword evidence="2" id="KW-1185">Reference proteome</keyword>
<evidence type="ECO:0000313" key="2">
    <source>
        <dbReference type="Proteomes" id="UP001143910"/>
    </source>
</evidence>
<reference evidence="1" key="1">
    <citation type="submission" date="2022-08" db="EMBL/GenBank/DDBJ databases">
        <title>Genome Sequence of Lecanicillium fungicola.</title>
        <authorList>
            <person name="Buettner E."/>
        </authorList>
    </citation>
    <scope>NUCLEOTIDE SEQUENCE</scope>
    <source>
        <strain evidence="1">Babe33</strain>
    </source>
</reference>
<comment type="caution">
    <text evidence="1">The sequence shown here is derived from an EMBL/GenBank/DDBJ whole genome shotgun (WGS) entry which is preliminary data.</text>
</comment>
<gene>
    <name evidence="1" type="ORF">NQ176_g3734</name>
</gene>
<protein>
    <submittedName>
        <fullName evidence="1">Uncharacterized protein</fullName>
    </submittedName>
</protein>
<dbReference type="Proteomes" id="UP001143910">
    <property type="component" value="Unassembled WGS sequence"/>
</dbReference>
<accession>A0ACC1NJR2</accession>
<organism evidence="1 2">
    <name type="scientific">Zarea fungicola</name>
    <dbReference type="NCBI Taxonomy" id="93591"/>
    <lineage>
        <taxon>Eukaryota</taxon>
        <taxon>Fungi</taxon>
        <taxon>Dikarya</taxon>
        <taxon>Ascomycota</taxon>
        <taxon>Pezizomycotina</taxon>
        <taxon>Sordariomycetes</taxon>
        <taxon>Hypocreomycetidae</taxon>
        <taxon>Hypocreales</taxon>
        <taxon>Cordycipitaceae</taxon>
        <taxon>Zarea</taxon>
    </lineage>
</organism>
<proteinExistence type="predicted"/>
<sequence>MPEVVNRKACDRCHEQKLGCKRLPDGRCERCVKMKMDCKSSPSLRDAKKQQQQQQQQQPLNHDSQFRKPDQQQQEERATPDRVNFTERQASVSQHPHTQMQGQQHLNVFESLQQGAERRLPKRKRTGSDNHLVRRDANLGTLGHLSTESQPIAALGDGVISMENIVYQALSQPSIPPGHLLPARLPSAIGDYFFLHQEFPDHWNNRQSHGEPPQLQNNYPIEHYYDNQQVLPQAAVRPSTVPDPVVSSQQLAYSSTKDQQHHYYLNTAALSSNRRTLVSQQSHVAASVPRRRRSRSRHIKFDLQINNPSEISQDSQTDFIIMDQLLEVYNRVRVLSASLERVNHGEAHNADSQENPDNFTVAELYRHTNTLVDILERLATARNGPNRGTGAQLATDPSESANRMLTLSLYVRLLKMFDNLFCLVRSHLAKADPKRDELSFPSGLLPKMNIGDAALGVHPAFHMSMTVELAIQYLNRLREARTSLGLTKSGNGNGTRSDGSSASEGLASASYTDVGEVNPSTIRSQEDALSHSLQHLMGELDDYMDAMDGIDAGAGAALAK</sequence>
<dbReference type="EMBL" id="JANJQO010000361">
    <property type="protein sequence ID" value="KAJ2978588.1"/>
    <property type="molecule type" value="Genomic_DNA"/>
</dbReference>
<name>A0ACC1NJR2_9HYPO</name>
<evidence type="ECO:0000313" key="1">
    <source>
        <dbReference type="EMBL" id="KAJ2978588.1"/>
    </source>
</evidence>